<sequence length="368" mass="39291">MADGFVAPGFERVRDAFDSQLSEEIGAGFAATRDGEVFVDIWGGWADRGQSRTWAQDTIVPVYSTTKGVSAIVMALLADRGLLDYEAATASLWPAFSAQGKDRVTIAQTLAHQAGVPGFLEPIDNDLWLDPPACAEAIAALAPLWPPGSASGYHPLTWGYIVGELALRAGGRSLGTILREDICVPLGIDFSIGTPASEHARAAEIKKPSQGGDFGEITPPRKAAFFTPWASVKRGATRWREIEIPSANGHGTALAVARLYEVYATGGLINGARVLSQEGYDALTKRRWKGDDLVLPYDIDWRTGIIGNSNRIYGPNPEAFGHSGHGGSFGSGDPVAGVSIGYVMNKQSHHIMADPRALKLIDALYSCL</sequence>
<dbReference type="InterPro" id="IPR052907">
    <property type="entry name" value="Beta-lactamase/esterase"/>
</dbReference>
<protein>
    <submittedName>
        <fullName evidence="2">D-alanyl-D-alanine carboxypeptidase</fullName>
        <ecNumber evidence="2">3.4.16.4</ecNumber>
    </submittedName>
</protein>
<dbReference type="EC" id="3.4.16.4" evidence="2"/>
<accession>A0A6I6MJU2</accession>
<feature type="domain" description="Beta-lactamase-related" evidence="1">
    <location>
        <begin position="21"/>
        <end position="348"/>
    </location>
</feature>
<dbReference type="AlphaFoldDB" id="A0A6I6MJU2"/>
<dbReference type="KEGG" id="tsv:DSM104635_00248"/>
<dbReference type="InterPro" id="IPR001466">
    <property type="entry name" value="Beta-lactam-related"/>
</dbReference>
<keyword evidence="2" id="KW-0121">Carboxypeptidase</keyword>
<organism evidence="2 3">
    <name type="scientific">Terricaulis silvestris</name>
    <dbReference type="NCBI Taxonomy" id="2686094"/>
    <lineage>
        <taxon>Bacteria</taxon>
        <taxon>Pseudomonadati</taxon>
        <taxon>Pseudomonadota</taxon>
        <taxon>Alphaproteobacteria</taxon>
        <taxon>Caulobacterales</taxon>
        <taxon>Caulobacteraceae</taxon>
        <taxon>Terricaulis</taxon>
    </lineage>
</organism>
<proteinExistence type="predicted"/>
<dbReference type="GO" id="GO:0009002">
    <property type="term" value="F:serine-type D-Ala-D-Ala carboxypeptidase activity"/>
    <property type="evidence" value="ECO:0007669"/>
    <property type="project" value="UniProtKB-EC"/>
</dbReference>
<dbReference type="SUPFAM" id="SSF56601">
    <property type="entry name" value="beta-lactamase/transpeptidase-like"/>
    <property type="match status" value="1"/>
</dbReference>
<reference evidence="3" key="1">
    <citation type="submission" date="2019-12" db="EMBL/GenBank/DDBJ databases">
        <title>Complete genome of Terracaulis silvestris 0127_4.</title>
        <authorList>
            <person name="Vieira S."/>
            <person name="Riedel T."/>
            <person name="Sproer C."/>
            <person name="Pascual J."/>
            <person name="Boedeker C."/>
            <person name="Overmann J."/>
        </authorList>
    </citation>
    <scope>NUCLEOTIDE SEQUENCE [LARGE SCALE GENOMIC DNA]</scope>
    <source>
        <strain evidence="3">0127_4</strain>
    </source>
</reference>
<keyword evidence="2" id="KW-0645">Protease</keyword>
<gene>
    <name evidence="2" type="ORF">DSM104635_00248</name>
</gene>
<dbReference type="Proteomes" id="UP000431269">
    <property type="component" value="Chromosome"/>
</dbReference>
<dbReference type="RefSeq" id="WP_158764442.1">
    <property type="nucleotide sequence ID" value="NZ_CP047045.1"/>
</dbReference>
<name>A0A6I6MJU2_9CAUL</name>
<keyword evidence="3" id="KW-1185">Reference proteome</keyword>
<evidence type="ECO:0000313" key="2">
    <source>
        <dbReference type="EMBL" id="QGZ93438.1"/>
    </source>
</evidence>
<evidence type="ECO:0000259" key="1">
    <source>
        <dbReference type="Pfam" id="PF00144"/>
    </source>
</evidence>
<dbReference type="PANTHER" id="PTHR43319:SF3">
    <property type="entry name" value="BETA-LACTAMASE-RELATED DOMAIN-CONTAINING PROTEIN"/>
    <property type="match status" value="1"/>
</dbReference>
<dbReference type="InterPro" id="IPR012338">
    <property type="entry name" value="Beta-lactam/transpept-like"/>
</dbReference>
<dbReference type="PANTHER" id="PTHR43319">
    <property type="entry name" value="BETA-LACTAMASE-RELATED"/>
    <property type="match status" value="1"/>
</dbReference>
<keyword evidence="2" id="KW-0378">Hydrolase</keyword>
<dbReference type="Gene3D" id="3.40.710.10">
    <property type="entry name" value="DD-peptidase/beta-lactamase superfamily"/>
    <property type="match status" value="1"/>
</dbReference>
<evidence type="ECO:0000313" key="3">
    <source>
        <dbReference type="Proteomes" id="UP000431269"/>
    </source>
</evidence>
<dbReference type="EMBL" id="CP047045">
    <property type="protein sequence ID" value="QGZ93438.1"/>
    <property type="molecule type" value="Genomic_DNA"/>
</dbReference>
<dbReference type="Pfam" id="PF00144">
    <property type="entry name" value="Beta-lactamase"/>
    <property type="match status" value="1"/>
</dbReference>